<feature type="domain" description="Signal transduction histidine kinase subgroup 3 dimerisation and phosphoacceptor" evidence="12">
    <location>
        <begin position="190"/>
        <end position="255"/>
    </location>
</feature>
<evidence type="ECO:0000256" key="7">
    <source>
        <dbReference type="ARBA" id="ARBA00022840"/>
    </source>
</evidence>
<dbReference type="Proteomes" id="UP000184428">
    <property type="component" value="Unassembled WGS sequence"/>
</dbReference>
<feature type="region of interest" description="Disordered" evidence="9">
    <location>
        <begin position="338"/>
        <end position="377"/>
    </location>
</feature>
<keyword evidence="7" id="KW-0067">ATP-binding</keyword>
<dbReference type="PANTHER" id="PTHR24421">
    <property type="entry name" value="NITRATE/NITRITE SENSOR PROTEIN NARX-RELATED"/>
    <property type="match status" value="1"/>
</dbReference>
<dbReference type="RefSeq" id="WP_083606225.1">
    <property type="nucleotide sequence ID" value="NZ_FRDM01000007.1"/>
</dbReference>
<reference evidence="13 14" key="1">
    <citation type="submission" date="2016-12" db="EMBL/GenBank/DDBJ databases">
        <authorList>
            <person name="Song W.-J."/>
            <person name="Kurnit D.M."/>
        </authorList>
    </citation>
    <scope>NUCLEOTIDE SEQUENCE [LARGE SCALE GENOMIC DNA]</scope>
    <source>
        <strain evidence="13 14">DSM 43162</strain>
    </source>
</reference>
<evidence type="ECO:0000256" key="6">
    <source>
        <dbReference type="ARBA" id="ARBA00022777"/>
    </source>
</evidence>
<keyword evidence="10" id="KW-1133">Transmembrane helix</keyword>
<keyword evidence="10" id="KW-0472">Membrane</keyword>
<feature type="compositionally biased region" description="Low complexity" evidence="9">
    <location>
        <begin position="354"/>
        <end position="365"/>
    </location>
</feature>
<evidence type="ECO:0000313" key="13">
    <source>
        <dbReference type="EMBL" id="SHN71665.1"/>
    </source>
</evidence>
<dbReference type="SUPFAM" id="SSF55874">
    <property type="entry name" value="ATPase domain of HSP90 chaperone/DNA topoisomerase II/histidine kinase"/>
    <property type="match status" value="1"/>
</dbReference>
<evidence type="ECO:0000256" key="2">
    <source>
        <dbReference type="ARBA" id="ARBA00012438"/>
    </source>
</evidence>
<dbReference type="Pfam" id="PF02518">
    <property type="entry name" value="HATPase_c"/>
    <property type="match status" value="1"/>
</dbReference>
<name>A0A1M7TLS5_9ACTN</name>
<accession>A0A1M7TLS5</accession>
<feature type="transmembrane region" description="Helical" evidence="10">
    <location>
        <begin position="110"/>
        <end position="127"/>
    </location>
</feature>
<organism evidence="13 14">
    <name type="scientific">Geodermatophilus obscurus</name>
    <dbReference type="NCBI Taxonomy" id="1861"/>
    <lineage>
        <taxon>Bacteria</taxon>
        <taxon>Bacillati</taxon>
        <taxon>Actinomycetota</taxon>
        <taxon>Actinomycetes</taxon>
        <taxon>Geodermatophilales</taxon>
        <taxon>Geodermatophilaceae</taxon>
        <taxon>Geodermatophilus</taxon>
    </lineage>
</organism>
<sequence>MPSDVPTGRGRDGVDQRLTDALLATTQALTVALVIAADLEGTGRATAGAYLFAVGFGGLVLAARRAPGTVLVLTVLAIFTYYSRNLPPIGIALPAVAALYRAADVGATRWAGGAAAVLVGVAAWARVAEGLPTTYLLSYELLTNVALVAAAIALGVSVRARRETRASQERLRTLTAVEQAREAERRLQAERVRIAQDLHDSVGHAMSVIALHGNVAAETIGRDDETARRAVAQIVAATSAQLRELRATVKLLRSPAAGAERGTVGLSGLGRLADNAREAGLAVDLDVDVAERCLDEAIGAAAYRIVQESLTNVLRHSRATRAAVTAGVRGDRLELVIADDGPSSCPDDGPRPRPGNGHRPDGGSSSDDEAAGGAGLAGMRERAAVLGGQVRAGRGNGGGFVVHAVLPTRLAP</sequence>
<evidence type="ECO:0000256" key="1">
    <source>
        <dbReference type="ARBA" id="ARBA00000085"/>
    </source>
</evidence>
<evidence type="ECO:0000256" key="5">
    <source>
        <dbReference type="ARBA" id="ARBA00022741"/>
    </source>
</evidence>
<keyword evidence="10" id="KW-0812">Transmembrane</keyword>
<keyword evidence="6 13" id="KW-0418">Kinase</keyword>
<evidence type="ECO:0000259" key="11">
    <source>
        <dbReference type="Pfam" id="PF02518"/>
    </source>
</evidence>
<proteinExistence type="predicted"/>
<evidence type="ECO:0000256" key="3">
    <source>
        <dbReference type="ARBA" id="ARBA00022553"/>
    </source>
</evidence>
<dbReference type="GO" id="GO:0000155">
    <property type="term" value="F:phosphorelay sensor kinase activity"/>
    <property type="evidence" value="ECO:0007669"/>
    <property type="project" value="InterPro"/>
</dbReference>
<dbReference type="InterPro" id="IPR003594">
    <property type="entry name" value="HATPase_dom"/>
</dbReference>
<dbReference type="AlphaFoldDB" id="A0A1M7TLS5"/>
<evidence type="ECO:0000259" key="12">
    <source>
        <dbReference type="Pfam" id="PF07730"/>
    </source>
</evidence>
<dbReference type="GO" id="GO:0046983">
    <property type="term" value="F:protein dimerization activity"/>
    <property type="evidence" value="ECO:0007669"/>
    <property type="project" value="InterPro"/>
</dbReference>
<dbReference type="Gene3D" id="1.20.5.1930">
    <property type="match status" value="1"/>
</dbReference>
<protein>
    <recommendedName>
        <fullName evidence="2">histidine kinase</fullName>
        <ecNumber evidence="2">2.7.13.3</ecNumber>
    </recommendedName>
</protein>
<feature type="domain" description="Histidine kinase/HSP90-like ATPase" evidence="11">
    <location>
        <begin position="302"/>
        <end position="408"/>
    </location>
</feature>
<dbReference type="InterPro" id="IPR050482">
    <property type="entry name" value="Sensor_HK_TwoCompSys"/>
</dbReference>
<evidence type="ECO:0000256" key="9">
    <source>
        <dbReference type="SAM" id="MobiDB-lite"/>
    </source>
</evidence>
<keyword evidence="4" id="KW-0808">Transferase</keyword>
<dbReference type="GO" id="GO:0016020">
    <property type="term" value="C:membrane"/>
    <property type="evidence" value="ECO:0007669"/>
    <property type="project" value="InterPro"/>
</dbReference>
<evidence type="ECO:0000256" key="4">
    <source>
        <dbReference type="ARBA" id="ARBA00022679"/>
    </source>
</evidence>
<comment type="catalytic activity">
    <reaction evidence="1">
        <text>ATP + protein L-histidine = ADP + protein N-phospho-L-histidine.</text>
        <dbReference type="EC" id="2.7.13.3"/>
    </reaction>
</comment>
<feature type="transmembrane region" description="Helical" evidence="10">
    <location>
        <begin position="139"/>
        <end position="160"/>
    </location>
</feature>
<dbReference type="InterPro" id="IPR011712">
    <property type="entry name" value="Sig_transdc_His_kin_sub3_dim/P"/>
</dbReference>
<evidence type="ECO:0000256" key="10">
    <source>
        <dbReference type="SAM" id="Phobius"/>
    </source>
</evidence>
<evidence type="ECO:0000313" key="14">
    <source>
        <dbReference type="Proteomes" id="UP000184428"/>
    </source>
</evidence>
<keyword evidence="5" id="KW-0547">Nucleotide-binding</keyword>
<dbReference type="Gene3D" id="3.30.565.10">
    <property type="entry name" value="Histidine kinase-like ATPase, C-terminal domain"/>
    <property type="match status" value="1"/>
</dbReference>
<dbReference type="Pfam" id="PF07730">
    <property type="entry name" value="HisKA_3"/>
    <property type="match status" value="1"/>
</dbReference>
<gene>
    <name evidence="13" type="ORF">SAMN05660350_01933</name>
</gene>
<dbReference type="PANTHER" id="PTHR24421:SF10">
    <property type="entry name" value="NITRATE_NITRITE SENSOR PROTEIN NARQ"/>
    <property type="match status" value="1"/>
</dbReference>
<dbReference type="EMBL" id="FRDM01000007">
    <property type="protein sequence ID" value="SHN71665.1"/>
    <property type="molecule type" value="Genomic_DNA"/>
</dbReference>
<dbReference type="EC" id="2.7.13.3" evidence="2"/>
<keyword evidence="8" id="KW-0902">Two-component regulatory system</keyword>
<dbReference type="GO" id="GO:0005524">
    <property type="term" value="F:ATP binding"/>
    <property type="evidence" value="ECO:0007669"/>
    <property type="project" value="UniProtKB-KW"/>
</dbReference>
<keyword evidence="3" id="KW-0597">Phosphoprotein</keyword>
<evidence type="ECO:0000256" key="8">
    <source>
        <dbReference type="ARBA" id="ARBA00023012"/>
    </source>
</evidence>
<dbReference type="InterPro" id="IPR036890">
    <property type="entry name" value="HATPase_C_sf"/>
</dbReference>
<feature type="transmembrane region" description="Helical" evidence="10">
    <location>
        <begin position="49"/>
        <end position="79"/>
    </location>
</feature>
<dbReference type="CDD" id="cd16917">
    <property type="entry name" value="HATPase_UhpB-NarQ-NarX-like"/>
    <property type="match status" value="1"/>
</dbReference>